<dbReference type="CDD" id="cd12797">
    <property type="entry name" value="M23_peptidase"/>
    <property type="match status" value="1"/>
</dbReference>
<dbReference type="SUPFAM" id="SSF51261">
    <property type="entry name" value="Duplicated hybrid motif"/>
    <property type="match status" value="1"/>
</dbReference>
<accession>A0A5D8QEH0</accession>
<keyword evidence="5" id="KW-1185">Reference proteome</keyword>
<comment type="caution">
    <text evidence="4">The sequence shown here is derived from an EMBL/GenBank/DDBJ whole genome shotgun (WGS) entry which is preliminary data.</text>
</comment>
<keyword evidence="2" id="KW-0472">Membrane</keyword>
<feature type="region of interest" description="Disordered" evidence="1">
    <location>
        <begin position="92"/>
        <end position="146"/>
    </location>
</feature>
<evidence type="ECO:0000256" key="1">
    <source>
        <dbReference type="SAM" id="MobiDB-lite"/>
    </source>
</evidence>
<feature type="compositionally biased region" description="Basic and acidic residues" evidence="1">
    <location>
        <begin position="111"/>
        <end position="127"/>
    </location>
</feature>
<reference evidence="4 5" key="1">
    <citation type="submission" date="2019-08" db="EMBL/GenBank/DDBJ databases">
        <title>Calorimonas adulescens gen. nov., sp. nov., an anaerobic thermophilic bacterium from Sakhalin hot spring.</title>
        <authorList>
            <person name="Khomyakova M.A."/>
            <person name="Merkel A.Y."/>
            <person name="Novikov A."/>
            <person name="Bonch-Osmolovskaya E.A."/>
            <person name="Slobodkin A.I."/>
        </authorList>
    </citation>
    <scope>NUCLEOTIDE SEQUENCE [LARGE SCALE GENOMIC DNA]</scope>
    <source>
        <strain evidence="4 5">A05MB</strain>
    </source>
</reference>
<feature type="compositionally biased region" description="Polar residues" evidence="1">
    <location>
        <begin position="128"/>
        <end position="146"/>
    </location>
</feature>
<organism evidence="4 5">
    <name type="scientific">Calorimonas adulescens</name>
    <dbReference type="NCBI Taxonomy" id="2606906"/>
    <lineage>
        <taxon>Bacteria</taxon>
        <taxon>Bacillati</taxon>
        <taxon>Bacillota</taxon>
        <taxon>Clostridia</taxon>
        <taxon>Thermoanaerobacterales</taxon>
        <taxon>Thermoanaerobacteraceae</taxon>
        <taxon>Calorimonas</taxon>
    </lineage>
</organism>
<keyword evidence="2" id="KW-1133">Transmembrane helix</keyword>
<proteinExistence type="predicted"/>
<feature type="transmembrane region" description="Helical" evidence="2">
    <location>
        <begin position="21"/>
        <end position="48"/>
    </location>
</feature>
<keyword evidence="2" id="KW-0812">Transmembrane</keyword>
<evidence type="ECO:0000313" key="4">
    <source>
        <dbReference type="EMBL" id="TZE82569.1"/>
    </source>
</evidence>
<gene>
    <name evidence="4" type="ORF">FWJ32_04635</name>
</gene>
<dbReference type="InterPro" id="IPR050570">
    <property type="entry name" value="Cell_wall_metabolism_enzyme"/>
</dbReference>
<dbReference type="InterPro" id="IPR011055">
    <property type="entry name" value="Dup_hybrid_motif"/>
</dbReference>
<dbReference type="Proteomes" id="UP000322976">
    <property type="component" value="Unassembled WGS sequence"/>
</dbReference>
<dbReference type="AlphaFoldDB" id="A0A5D8QEH0"/>
<feature type="compositionally biased region" description="Polar residues" evidence="1">
    <location>
        <begin position="101"/>
        <end position="110"/>
    </location>
</feature>
<evidence type="ECO:0000313" key="5">
    <source>
        <dbReference type="Proteomes" id="UP000322976"/>
    </source>
</evidence>
<dbReference type="InterPro" id="IPR016047">
    <property type="entry name" value="M23ase_b-sheet_dom"/>
</dbReference>
<name>A0A5D8QEH0_9THEO</name>
<sequence>MVILPVGGGKMKRISEWWKKIYGVINTQSFFVLLFVCIVAVAVTAVYVTTYNRNKLSQEPLSDVQNLDNTLKSNDSKIIVTDSQKMEETKEFNEKVKENMTEGNTATSQGTHEETVKDKASTPKKSDTSPSIKPVSSQELSSDQTKTSAWIKPVDGIAGNGFAVDSMVYSETLKQWTTHNGMDIKSEFGNDVVAVEDGTVKRVYTDGKLGVTVELDLGDGITVRYSNLDNSVDVEEGQNVKAGDVIGRIGNTALFEIADGDHLHFEVLKDGKNVNPADYVKY</sequence>
<protein>
    <submittedName>
        <fullName evidence="4">M23 family metallopeptidase</fullName>
    </submittedName>
</protein>
<dbReference type="PANTHER" id="PTHR21666">
    <property type="entry name" value="PEPTIDASE-RELATED"/>
    <property type="match status" value="1"/>
</dbReference>
<dbReference type="PANTHER" id="PTHR21666:SF270">
    <property type="entry name" value="MUREIN HYDROLASE ACTIVATOR ENVC"/>
    <property type="match status" value="1"/>
</dbReference>
<dbReference type="Pfam" id="PF01551">
    <property type="entry name" value="Peptidase_M23"/>
    <property type="match status" value="1"/>
</dbReference>
<feature type="domain" description="M23ase beta-sheet core" evidence="3">
    <location>
        <begin position="178"/>
        <end position="276"/>
    </location>
</feature>
<dbReference type="EMBL" id="VTPS01000005">
    <property type="protein sequence ID" value="TZE82569.1"/>
    <property type="molecule type" value="Genomic_DNA"/>
</dbReference>
<evidence type="ECO:0000259" key="3">
    <source>
        <dbReference type="Pfam" id="PF01551"/>
    </source>
</evidence>
<dbReference type="Gene3D" id="2.70.70.10">
    <property type="entry name" value="Glucose Permease (Domain IIA)"/>
    <property type="match status" value="1"/>
</dbReference>
<dbReference type="GO" id="GO:0004222">
    <property type="term" value="F:metalloendopeptidase activity"/>
    <property type="evidence" value="ECO:0007669"/>
    <property type="project" value="TreeGrafter"/>
</dbReference>
<evidence type="ECO:0000256" key="2">
    <source>
        <dbReference type="SAM" id="Phobius"/>
    </source>
</evidence>